<dbReference type="PROSITE" id="PS50977">
    <property type="entry name" value="HTH_TETR_2"/>
    <property type="match status" value="1"/>
</dbReference>
<dbReference type="GO" id="GO:0003700">
    <property type="term" value="F:DNA-binding transcription factor activity"/>
    <property type="evidence" value="ECO:0007669"/>
    <property type="project" value="TreeGrafter"/>
</dbReference>
<evidence type="ECO:0000313" key="4">
    <source>
        <dbReference type="EMBL" id="SDN52513.1"/>
    </source>
</evidence>
<accession>A0A1H0C3U3</accession>
<evidence type="ECO:0000256" key="1">
    <source>
        <dbReference type="ARBA" id="ARBA00023125"/>
    </source>
</evidence>
<dbReference type="SUPFAM" id="SSF46689">
    <property type="entry name" value="Homeodomain-like"/>
    <property type="match status" value="1"/>
</dbReference>
<sequence>MTEAQQRHYGGRSAEDRRAERRERLMAAGLELFGTEGYPAISIERLCSAASVSTRNFYEEFPSREALLIALHDRVLDNALNAVVAAAEAAGRDATTLTRVTALINAYVTTTASDPRWARLSYVEIIGVSPAVEQHRMAWRRRWWALIEAEAKRAVDRGEAKARDFHLTAVAFIGAVNELVHYWSVCGAQRPLSEVTDELLHLAITSLTADRG</sequence>
<dbReference type="Gene3D" id="1.10.10.60">
    <property type="entry name" value="Homeodomain-like"/>
    <property type="match status" value="1"/>
</dbReference>
<keyword evidence="5" id="KW-1185">Reference proteome</keyword>
<name>A0A1H0C3U3_ALLAB</name>
<dbReference type="InterPro" id="IPR050109">
    <property type="entry name" value="HTH-type_TetR-like_transc_reg"/>
</dbReference>
<dbReference type="SUPFAM" id="SSF48498">
    <property type="entry name" value="Tetracyclin repressor-like, C-terminal domain"/>
    <property type="match status" value="1"/>
</dbReference>
<dbReference type="Pfam" id="PF00440">
    <property type="entry name" value="TetR_N"/>
    <property type="match status" value="1"/>
</dbReference>
<dbReference type="RefSeq" id="WP_030426469.1">
    <property type="nucleotide sequence ID" value="NZ_JOEF01000001.1"/>
</dbReference>
<proteinExistence type="predicted"/>
<dbReference type="Gene3D" id="1.10.357.10">
    <property type="entry name" value="Tetracycline Repressor, domain 2"/>
    <property type="match status" value="1"/>
</dbReference>
<dbReference type="InterPro" id="IPR001647">
    <property type="entry name" value="HTH_TetR"/>
</dbReference>
<dbReference type="InterPro" id="IPR041490">
    <property type="entry name" value="KstR2_TetR_C"/>
</dbReference>
<feature type="domain" description="HTH tetR-type" evidence="3">
    <location>
        <begin position="19"/>
        <end position="79"/>
    </location>
</feature>
<dbReference type="Pfam" id="PF17932">
    <property type="entry name" value="TetR_C_24"/>
    <property type="match status" value="1"/>
</dbReference>
<reference evidence="4 5" key="1">
    <citation type="submission" date="2016-10" db="EMBL/GenBank/DDBJ databases">
        <authorList>
            <person name="de Groot N.N."/>
        </authorList>
    </citation>
    <scope>NUCLEOTIDE SEQUENCE [LARGE SCALE GENOMIC DNA]</scope>
    <source>
        <strain evidence="4 5">DSM 44149</strain>
    </source>
</reference>
<evidence type="ECO:0000313" key="5">
    <source>
        <dbReference type="Proteomes" id="UP000183376"/>
    </source>
</evidence>
<gene>
    <name evidence="4" type="ORF">SAMN04489726_7007</name>
</gene>
<evidence type="ECO:0000256" key="2">
    <source>
        <dbReference type="PROSITE-ProRule" id="PRU00335"/>
    </source>
</evidence>
<dbReference type="InterPro" id="IPR009057">
    <property type="entry name" value="Homeodomain-like_sf"/>
</dbReference>
<dbReference type="eggNOG" id="COG1309">
    <property type="taxonomic scope" value="Bacteria"/>
</dbReference>
<dbReference type="PANTHER" id="PTHR30055:SF226">
    <property type="entry name" value="HTH-TYPE TRANSCRIPTIONAL REGULATOR PKSA"/>
    <property type="match status" value="1"/>
</dbReference>
<dbReference type="PANTHER" id="PTHR30055">
    <property type="entry name" value="HTH-TYPE TRANSCRIPTIONAL REGULATOR RUTR"/>
    <property type="match status" value="1"/>
</dbReference>
<dbReference type="PRINTS" id="PR00455">
    <property type="entry name" value="HTHTETR"/>
</dbReference>
<dbReference type="STRING" id="211114.SAMN04489726_7007"/>
<evidence type="ECO:0000259" key="3">
    <source>
        <dbReference type="PROSITE" id="PS50977"/>
    </source>
</evidence>
<dbReference type="AlphaFoldDB" id="A0A1H0C3U3"/>
<dbReference type="GO" id="GO:0000976">
    <property type="term" value="F:transcription cis-regulatory region binding"/>
    <property type="evidence" value="ECO:0007669"/>
    <property type="project" value="TreeGrafter"/>
</dbReference>
<organism evidence="4 5">
    <name type="scientific">Allokutzneria albata</name>
    <name type="common">Kibdelosporangium albatum</name>
    <dbReference type="NCBI Taxonomy" id="211114"/>
    <lineage>
        <taxon>Bacteria</taxon>
        <taxon>Bacillati</taxon>
        <taxon>Actinomycetota</taxon>
        <taxon>Actinomycetes</taxon>
        <taxon>Pseudonocardiales</taxon>
        <taxon>Pseudonocardiaceae</taxon>
        <taxon>Allokutzneria</taxon>
    </lineage>
</organism>
<protein>
    <submittedName>
        <fullName evidence="4">DNA-binding transcriptional regulator, AcrR family</fullName>
    </submittedName>
</protein>
<keyword evidence="1 2" id="KW-0238">DNA-binding</keyword>
<dbReference type="OrthoDB" id="4331447at2"/>
<dbReference type="InterPro" id="IPR036271">
    <property type="entry name" value="Tet_transcr_reg_TetR-rel_C_sf"/>
</dbReference>
<dbReference type="EMBL" id="LT629701">
    <property type="protein sequence ID" value="SDN52513.1"/>
    <property type="molecule type" value="Genomic_DNA"/>
</dbReference>
<dbReference type="Proteomes" id="UP000183376">
    <property type="component" value="Chromosome I"/>
</dbReference>
<feature type="DNA-binding region" description="H-T-H motif" evidence="2">
    <location>
        <begin position="42"/>
        <end position="61"/>
    </location>
</feature>